<evidence type="ECO:0000256" key="1">
    <source>
        <dbReference type="ARBA" id="ARBA00000971"/>
    </source>
</evidence>
<dbReference type="InterPro" id="IPR001179">
    <property type="entry name" value="PPIase_FKBP_dom"/>
</dbReference>
<comment type="catalytic activity">
    <reaction evidence="1 3 4">
        <text>[protein]-peptidylproline (omega=180) = [protein]-peptidylproline (omega=0)</text>
        <dbReference type="Rhea" id="RHEA:16237"/>
        <dbReference type="Rhea" id="RHEA-COMP:10747"/>
        <dbReference type="Rhea" id="RHEA-COMP:10748"/>
        <dbReference type="ChEBI" id="CHEBI:83833"/>
        <dbReference type="ChEBI" id="CHEBI:83834"/>
        <dbReference type="EC" id="5.2.1.8"/>
    </reaction>
</comment>
<dbReference type="EC" id="5.2.1.8" evidence="4"/>
<dbReference type="InterPro" id="IPR019869">
    <property type="entry name" value="Motility-assoc_PPIase_GldI"/>
</dbReference>
<comment type="similarity">
    <text evidence="4">Belongs to the FKBP-type PPIase family.</text>
</comment>
<feature type="domain" description="PPIase FKBP-type" evidence="5">
    <location>
        <begin position="90"/>
        <end position="177"/>
    </location>
</feature>
<dbReference type="Gene3D" id="3.10.50.40">
    <property type="match status" value="1"/>
</dbReference>
<keyword evidence="2 3" id="KW-0697">Rotamase</keyword>
<dbReference type="NCBIfam" id="TIGR03516">
    <property type="entry name" value="ppisom_GldI"/>
    <property type="match status" value="1"/>
</dbReference>
<gene>
    <name evidence="6" type="primary">gldI</name>
    <name evidence="6" type="ORF">ACFQ1O_07955</name>
</gene>
<dbReference type="EMBL" id="JBHTJM010000008">
    <property type="protein sequence ID" value="MFD0963932.1"/>
    <property type="molecule type" value="Genomic_DNA"/>
</dbReference>
<organism evidence="6 7">
    <name type="scientific">Pseudofulvibacter geojedonensis</name>
    <dbReference type="NCBI Taxonomy" id="1123758"/>
    <lineage>
        <taxon>Bacteria</taxon>
        <taxon>Pseudomonadati</taxon>
        <taxon>Bacteroidota</taxon>
        <taxon>Flavobacteriia</taxon>
        <taxon>Flavobacteriales</taxon>
        <taxon>Flavobacteriaceae</taxon>
        <taxon>Pseudofulvibacter</taxon>
    </lineage>
</organism>
<accession>A0ABW3I337</accession>
<comment type="caution">
    <text evidence="6">The sequence shown here is derived from an EMBL/GenBank/DDBJ whole genome shotgun (WGS) entry which is preliminary data.</text>
</comment>
<evidence type="ECO:0000259" key="5">
    <source>
        <dbReference type="PROSITE" id="PS50059"/>
    </source>
</evidence>
<dbReference type="Proteomes" id="UP001596997">
    <property type="component" value="Unassembled WGS sequence"/>
</dbReference>
<evidence type="ECO:0000256" key="4">
    <source>
        <dbReference type="RuleBase" id="RU003915"/>
    </source>
</evidence>
<name>A0ABW3I337_9FLAO</name>
<keyword evidence="3 4" id="KW-0413">Isomerase</keyword>
<dbReference type="Pfam" id="PF00254">
    <property type="entry name" value="FKBP_C"/>
    <property type="match status" value="1"/>
</dbReference>
<dbReference type="PROSITE" id="PS50059">
    <property type="entry name" value="FKBP_PPIASE"/>
    <property type="match status" value="1"/>
</dbReference>
<evidence type="ECO:0000256" key="2">
    <source>
        <dbReference type="ARBA" id="ARBA00023110"/>
    </source>
</evidence>
<dbReference type="SUPFAM" id="SSF54534">
    <property type="entry name" value="FKBP-like"/>
    <property type="match status" value="1"/>
</dbReference>
<reference evidence="7" key="1">
    <citation type="journal article" date="2019" name="Int. J. Syst. Evol. Microbiol.">
        <title>The Global Catalogue of Microorganisms (GCM) 10K type strain sequencing project: providing services to taxonomists for standard genome sequencing and annotation.</title>
        <authorList>
            <consortium name="The Broad Institute Genomics Platform"/>
            <consortium name="The Broad Institute Genome Sequencing Center for Infectious Disease"/>
            <person name="Wu L."/>
            <person name="Ma J."/>
        </authorList>
    </citation>
    <scope>NUCLEOTIDE SEQUENCE [LARGE SCALE GENOMIC DNA]</scope>
    <source>
        <strain evidence="7">CCUG 62114</strain>
    </source>
</reference>
<keyword evidence="7" id="KW-1185">Reference proteome</keyword>
<proteinExistence type="inferred from homology"/>
<dbReference type="InterPro" id="IPR046357">
    <property type="entry name" value="PPIase_dom_sf"/>
</dbReference>
<dbReference type="RefSeq" id="WP_377715151.1">
    <property type="nucleotide sequence ID" value="NZ_JBHTJM010000008.1"/>
</dbReference>
<sequence length="183" mass="21126">MRYLYLIIAFVLFSCNACQEPEARKPVSVKSGSTYSKSAERTKKLLEKENQLIDNYIKIDSLNSYKQSQHGFSYAYIKQDTTTNVTPFFGNKVVFKYHITDLNNNPIYTEEELGIQSYRVDQQNIMNGLRKGLKLMRVNETIKCVFPSQIAYGYKGDRNKIKPNTPIVCTITLNEILTLNEKK</sequence>
<dbReference type="PROSITE" id="PS51257">
    <property type="entry name" value="PROKAR_LIPOPROTEIN"/>
    <property type="match status" value="1"/>
</dbReference>
<evidence type="ECO:0000313" key="6">
    <source>
        <dbReference type="EMBL" id="MFD0963932.1"/>
    </source>
</evidence>
<evidence type="ECO:0000256" key="3">
    <source>
        <dbReference type="PROSITE-ProRule" id="PRU00277"/>
    </source>
</evidence>
<protein>
    <recommendedName>
        <fullName evidence="4">Peptidyl-prolyl cis-trans isomerase</fullName>
        <ecNumber evidence="4">5.2.1.8</ecNumber>
    </recommendedName>
</protein>
<evidence type="ECO:0000313" key="7">
    <source>
        <dbReference type="Proteomes" id="UP001596997"/>
    </source>
</evidence>